<accession>A0A3N1L0Y7</accession>
<dbReference type="Gene3D" id="2.70.70.10">
    <property type="entry name" value="Glucose Permease (Domain IIA)"/>
    <property type="match status" value="1"/>
</dbReference>
<evidence type="ECO:0000256" key="1">
    <source>
        <dbReference type="ARBA" id="ARBA00022729"/>
    </source>
</evidence>
<dbReference type="CDD" id="cd12797">
    <property type="entry name" value="M23_peptidase"/>
    <property type="match status" value="1"/>
</dbReference>
<protein>
    <submittedName>
        <fullName evidence="5">Peptidase M23-like protein</fullName>
    </submittedName>
</protein>
<dbReference type="EMBL" id="RJKX01000017">
    <property type="protein sequence ID" value="ROP83175.1"/>
    <property type="molecule type" value="Genomic_DNA"/>
</dbReference>
<organism evidence="5 6">
    <name type="scientific">Stella humosa</name>
    <dbReference type="NCBI Taxonomy" id="94"/>
    <lineage>
        <taxon>Bacteria</taxon>
        <taxon>Pseudomonadati</taxon>
        <taxon>Pseudomonadota</taxon>
        <taxon>Alphaproteobacteria</taxon>
        <taxon>Rhodospirillales</taxon>
        <taxon>Stellaceae</taxon>
        <taxon>Stella</taxon>
    </lineage>
</organism>
<feature type="signal peptide" evidence="3">
    <location>
        <begin position="1"/>
        <end position="23"/>
    </location>
</feature>
<proteinExistence type="predicted"/>
<dbReference type="GO" id="GO:0004222">
    <property type="term" value="F:metalloendopeptidase activity"/>
    <property type="evidence" value="ECO:0007669"/>
    <property type="project" value="TreeGrafter"/>
</dbReference>
<dbReference type="PANTHER" id="PTHR21666">
    <property type="entry name" value="PEPTIDASE-RELATED"/>
    <property type="match status" value="1"/>
</dbReference>
<dbReference type="InterPro" id="IPR016047">
    <property type="entry name" value="M23ase_b-sheet_dom"/>
</dbReference>
<keyword evidence="6" id="KW-1185">Reference proteome</keyword>
<name>A0A3N1L0Y7_9PROT</name>
<dbReference type="OrthoDB" id="9805070at2"/>
<evidence type="ECO:0000256" key="2">
    <source>
        <dbReference type="SAM" id="MobiDB-lite"/>
    </source>
</evidence>
<keyword evidence="1 3" id="KW-0732">Signal</keyword>
<dbReference type="Gene3D" id="3.10.450.350">
    <property type="match status" value="1"/>
</dbReference>
<reference evidence="5 6" key="1">
    <citation type="submission" date="2018-11" db="EMBL/GenBank/DDBJ databases">
        <title>Genomic Encyclopedia of Type Strains, Phase IV (KMG-IV): sequencing the most valuable type-strain genomes for metagenomic binning, comparative biology and taxonomic classification.</title>
        <authorList>
            <person name="Goeker M."/>
        </authorList>
    </citation>
    <scope>NUCLEOTIDE SEQUENCE [LARGE SCALE GENOMIC DNA]</scope>
    <source>
        <strain evidence="5 6">DSM 5900</strain>
    </source>
</reference>
<dbReference type="Proteomes" id="UP000278222">
    <property type="component" value="Unassembled WGS sequence"/>
</dbReference>
<feature type="chain" id="PRO_5018145907" evidence="3">
    <location>
        <begin position="24"/>
        <end position="526"/>
    </location>
</feature>
<evidence type="ECO:0000313" key="6">
    <source>
        <dbReference type="Proteomes" id="UP000278222"/>
    </source>
</evidence>
<sequence>MGRVGSRGVFASFWGKTSAFVLAAAIAAVLPGESPASAATAKQAITPQKKPPPAKMVLALPQAKPGLAKAAPARPGVKPLTLPAKAPAAKPTPPGKTTKAAAKLPPAKPQGRDAKGKPLSKNAPAPKIVPARAGGYLALPAPAAPAASKSLYRTASATAAPAPRDRRVIALIEDDETLIDVLVRENVNPDDLIAAVDAFEDIEERARLVRGDRIELVIDGANDAGERNLTALRVVRAQGGDAMLVRSADGTFTASEGKDTRAATLVTMTGSVSADWRASLATAEVPPALAEEVDRLLALDPDLPRPVPRGSAFEILAERRDGQDRGTSYIARYIGVRVAGHDHRIYRYMPHDGAAGYFDERGRSVAPLTLTMPVADARLTSEFGWRRHPKLKRRMFHRGIDLAAPIGTPIVASADGVVEWAGWRGAYGRYVRINHGGGLATAYGHLSDYAPGVTELATVRQGEVIGYVGSSGRSTGPHLDFSVLVDGQATNPMHALMPAPRDLRGPELTAFREHVAQLHGVAQVTP</sequence>
<comment type="caution">
    <text evidence="5">The sequence shown here is derived from an EMBL/GenBank/DDBJ whole genome shotgun (WGS) entry which is preliminary data.</text>
</comment>
<dbReference type="Pfam" id="PF01551">
    <property type="entry name" value="Peptidase_M23"/>
    <property type="match status" value="1"/>
</dbReference>
<gene>
    <name evidence="5" type="ORF">EDC65_4706</name>
</gene>
<feature type="region of interest" description="Disordered" evidence="2">
    <location>
        <begin position="69"/>
        <end position="126"/>
    </location>
</feature>
<feature type="domain" description="M23ase beta-sheet core" evidence="4">
    <location>
        <begin position="396"/>
        <end position="492"/>
    </location>
</feature>
<dbReference type="SUPFAM" id="SSF51261">
    <property type="entry name" value="Duplicated hybrid motif"/>
    <property type="match status" value="1"/>
</dbReference>
<dbReference type="AlphaFoldDB" id="A0A3N1L0Y7"/>
<evidence type="ECO:0000259" key="4">
    <source>
        <dbReference type="Pfam" id="PF01551"/>
    </source>
</evidence>
<evidence type="ECO:0000256" key="3">
    <source>
        <dbReference type="SAM" id="SignalP"/>
    </source>
</evidence>
<dbReference type="PANTHER" id="PTHR21666:SF289">
    <property type="entry name" value="L-ALA--D-GLU ENDOPEPTIDASE"/>
    <property type="match status" value="1"/>
</dbReference>
<dbReference type="RefSeq" id="WP_142235634.1">
    <property type="nucleotide sequence ID" value="NZ_AP019700.1"/>
</dbReference>
<feature type="compositionally biased region" description="Low complexity" evidence="2">
    <location>
        <begin position="78"/>
        <end position="105"/>
    </location>
</feature>
<dbReference type="InterPro" id="IPR050570">
    <property type="entry name" value="Cell_wall_metabolism_enzyme"/>
</dbReference>
<evidence type="ECO:0000313" key="5">
    <source>
        <dbReference type="EMBL" id="ROP83175.1"/>
    </source>
</evidence>
<dbReference type="InterPro" id="IPR011055">
    <property type="entry name" value="Dup_hybrid_motif"/>
</dbReference>